<proteinExistence type="predicted"/>
<keyword evidence="5" id="KW-1185">Reference proteome</keyword>
<reference evidence="4" key="1">
    <citation type="submission" date="2023-03" db="EMBL/GenBank/DDBJ databases">
        <authorList>
            <person name="Steffen K."/>
            <person name="Cardenas P."/>
        </authorList>
    </citation>
    <scope>NUCLEOTIDE SEQUENCE</scope>
</reference>
<dbReference type="PROSITE" id="PS00683">
    <property type="entry name" value="RHODANESE_2"/>
    <property type="match status" value="1"/>
</dbReference>
<name>A0AA35RIJ9_GEOBA</name>
<evidence type="ECO:0000313" key="5">
    <source>
        <dbReference type="Proteomes" id="UP001174909"/>
    </source>
</evidence>
<dbReference type="PROSITE" id="PS50206">
    <property type="entry name" value="RHODANESE_3"/>
    <property type="match status" value="2"/>
</dbReference>
<dbReference type="CDD" id="cd01449">
    <property type="entry name" value="TST_Repeat_2"/>
    <property type="match status" value="1"/>
</dbReference>
<comment type="caution">
    <text evidence="4">The sequence shown here is derived from an EMBL/GenBank/DDBJ whole genome shotgun (WGS) entry which is preliminary data.</text>
</comment>
<dbReference type="SUPFAM" id="SSF52821">
    <property type="entry name" value="Rhodanese/Cell cycle control phosphatase"/>
    <property type="match status" value="2"/>
</dbReference>
<evidence type="ECO:0000313" key="4">
    <source>
        <dbReference type="EMBL" id="CAI8011266.1"/>
    </source>
</evidence>
<feature type="domain" description="Rhodanese" evidence="3">
    <location>
        <begin position="39"/>
        <end position="130"/>
    </location>
</feature>
<dbReference type="PANTHER" id="PTHR43855">
    <property type="entry name" value="THIOSULFATE SULFURTRANSFERASE"/>
    <property type="match status" value="1"/>
</dbReference>
<sequence>MAEEFAHPGAIVSTAWVAERLREPSVVVAEIDSHLDETYEIGHVPGAVGWGLHTDMEHPLRRDIPDLAQFEALMRRSGIERNTTVVLYGDGNNRSATWAFWVMKYYGHDDVRIMDGGRTKWVQEGRPFEMVEPAVEPTKYRAGTPDPTLRAMKEYVVESLDRTGVKLLDTRTVEEYAGQLTSAPGTPQPDIYRKGRIPGAVHVAWDDGADQDGAFKPVDELRTMYSEAGIEASDEVIPYCRLGVRASYSWFILKYILGFDNVRVYDGSWTEWGNSAGVPIETDEPV</sequence>
<dbReference type="SMART" id="SM00450">
    <property type="entry name" value="RHOD"/>
    <property type="match status" value="2"/>
</dbReference>
<dbReference type="InterPro" id="IPR001763">
    <property type="entry name" value="Rhodanese-like_dom"/>
</dbReference>
<dbReference type="PANTHER" id="PTHR43855:SF1">
    <property type="entry name" value="THIOSULFATE SULFURTRANSFERASE"/>
    <property type="match status" value="1"/>
</dbReference>
<dbReference type="Gene3D" id="3.40.250.10">
    <property type="entry name" value="Rhodanese-like domain"/>
    <property type="match status" value="2"/>
</dbReference>
<evidence type="ECO:0000256" key="2">
    <source>
        <dbReference type="RuleBase" id="RU000507"/>
    </source>
</evidence>
<dbReference type="InterPro" id="IPR051126">
    <property type="entry name" value="Thiosulfate_sulfurtransferase"/>
</dbReference>
<organism evidence="4 5">
    <name type="scientific">Geodia barretti</name>
    <name type="common">Barrett's horny sponge</name>
    <dbReference type="NCBI Taxonomy" id="519541"/>
    <lineage>
        <taxon>Eukaryota</taxon>
        <taxon>Metazoa</taxon>
        <taxon>Porifera</taxon>
        <taxon>Demospongiae</taxon>
        <taxon>Heteroscleromorpha</taxon>
        <taxon>Tetractinellida</taxon>
        <taxon>Astrophorina</taxon>
        <taxon>Geodiidae</taxon>
        <taxon>Geodia</taxon>
    </lineage>
</organism>
<feature type="domain" description="Rhodanese" evidence="3">
    <location>
        <begin position="161"/>
        <end position="281"/>
    </location>
</feature>
<dbReference type="Pfam" id="PF00581">
    <property type="entry name" value="Rhodanese"/>
    <property type="match status" value="2"/>
</dbReference>
<keyword evidence="1" id="KW-0677">Repeat</keyword>
<gene>
    <name evidence="4" type="ORF">GBAR_LOCUS7298</name>
</gene>
<dbReference type="EMBL" id="CASHTH010001093">
    <property type="protein sequence ID" value="CAI8011266.1"/>
    <property type="molecule type" value="Genomic_DNA"/>
</dbReference>
<dbReference type="GO" id="GO:0004792">
    <property type="term" value="F:thiosulfate-cyanide sulfurtransferase activity"/>
    <property type="evidence" value="ECO:0007669"/>
    <property type="project" value="InterPro"/>
</dbReference>
<dbReference type="Proteomes" id="UP001174909">
    <property type="component" value="Unassembled WGS sequence"/>
</dbReference>
<protein>
    <recommendedName>
        <fullName evidence="2">Sulfurtransferase</fullName>
    </recommendedName>
</protein>
<dbReference type="InterPro" id="IPR001307">
    <property type="entry name" value="Thiosulphate_STrfase_CS"/>
</dbReference>
<dbReference type="AlphaFoldDB" id="A0AA35RIJ9"/>
<keyword evidence="2" id="KW-0808">Transferase</keyword>
<evidence type="ECO:0000256" key="1">
    <source>
        <dbReference type="ARBA" id="ARBA00022737"/>
    </source>
</evidence>
<accession>A0AA35RIJ9</accession>
<dbReference type="InterPro" id="IPR036873">
    <property type="entry name" value="Rhodanese-like_dom_sf"/>
</dbReference>
<evidence type="ECO:0000259" key="3">
    <source>
        <dbReference type="PROSITE" id="PS50206"/>
    </source>
</evidence>
<dbReference type="CDD" id="cd01448">
    <property type="entry name" value="TST_Repeat_1"/>
    <property type="match status" value="1"/>
</dbReference>